<dbReference type="InterPro" id="IPR011766">
    <property type="entry name" value="TPP_enzyme_TPP-bd"/>
</dbReference>
<dbReference type="Pfam" id="PF16582">
    <property type="entry name" value="TPP_enzyme_M_2"/>
    <property type="match status" value="1"/>
</dbReference>
<dbReference type="PANTHER" id="PTHR42916">
    <property type="entry name" value="2-SUCCINYL-5-ENOLPYRUVYL-6-HYDROXY-3-CYCLOHEXENE-1-CARBOXYLATE SYNTHASE"/>
    <property type="match status" value="1"/>
</dbReference>
<dbReference type="UniPathway" id="UPA01057">
    <property type="reaction ID" value="UER00164"/>
</dbReference>
<comment type="pathway">
    <text evidence="6">Quinol/quinone metabolism; menaquinone biosynthesis.</text>
</comment>
<sequence>MKFSNKSLSQTITQLCLAKAVDHIVISPGSRNAALITGFVGDDNFKKFSIVDERCAAFFALGIAQQLKQPVVLVCTSGSALLNYFPAIAEAFYSDIPLIVISADRPAHLIEIGDGQTIQQENVYGNHVLYSANCIEGEEHQTHNETEINIAINTAIELNGPVHINAPFSEPLYRTVETLTVHPQNVPARTIDKKSILSAEILKPLANQWNNAHRKIILAGVVPPESIEQHLLDELAKDDSVIVLTETTSNLHHPDFFPAIDQLIAPLTEAEFKDLQPDILLTFGGMIISKKIKAFLRNYSPTVHWHIDDKKAYDTYFNLKEHIKIDINSFLKEFLPLTNKLKGDYNPQWLDIKNKRLEKHEQYVNRIPYSDFSVFAQIFKQLPQNIQLQLSNSATIRYAQLFNFDASVHIFCNRGTSGIDGSTTTAIGAAYASKLQTIFITGDLSFFYDSNALWNNYIPQNFKIIVVNNGGGGIFRILPEAKFSDKFEEFFETKHNMTAKQLCEQFGFEYHTANNTISVKEQLTSFFNISEGPKLLEIFTPSMVNDEVLLDYFKFIK</sequence>
<evidence type="ECO:0000259" key="7">
    <source>
        <dbReference type="Pfam" id="PF02775"/>
    </source>
</evidence>
<dbReference type="InterPro" id="IPR032264">
    <property type="entry name" value="MenD_middle"/>
</dbReference>
<feature type="domain" description="Menaquinone biosynthesis protein MenD middle" evidence="9">
    <location>
        <begin position="212"/>
        <end position="388"/>
    </location>
</feature>
<comment type="caution">
    <text evidence="10">The sequence shown here is derived from an EMBL/GenBank/DDBJ whole genome shotgun (WGS) entry which is preliminary data.</text>
</comment>
<keyword evidence="6" id="KW-0474">Menaquinone biosynthesis</keyword>
<protein>
    <recommendedName>
        <fullName evidence="6">2-succinyl-5-enolpyruvyl-6-hydroxy-3-cyclohexene-1-carboxylate synthase</fullName>
        <shortName evidence="6">SEPHCHC synthase</shortName>
        <ecNumber evidence="6">2.2.1.9</ecNumber>
    </recommendedName>
    <alternativeName>
        <fullName evidence="6">Menaquinone biosynthesis protein MenD</fullName>
    </alternativeName>
</protein>
<dbReference type="HAMAP" id="MF_01659">
    <property type="entry name" value="MenD"/>
    <property type="match status" value="1"/>
</dbReference>
<keyword evidence="11" id="KW-1185">Reference proteome</keyword>
<evidence type="ECO:0000256" key="6">
    <source>
        <dbReference type="HAMAP-Rule" id="MF_01659"/>
    </source>
</evidence>
<gene>
    <name evidence="6 10" type="primary">menD</name>
    <name evidence="10" type="ORF">ULMS_20790</name>
</gene>
<evidence type="ECO:0000259" key="8">
    <source>
        <dbReference type="Pfam" id="PF02776"/>
    </source>
</evidence>
<dbReference type="OrthoDB" id="9791859at2"/>
<dbReference type="RefSeq" id="WP_151894504.1">
    <property type="nucleotide sequence ID" value="NZ_BKCF01000004.1"/>
</dbReference>
<dbReference type="Gene3D" id="3.40.50.1220">
    <property type="entry name" value="TPP-binding domain"/>
    <property type="match status" value="1"/>
</dbReference>
<dbReference type="InterPro" id="IPR012001">
    <property type="entry name" value="Thiamin_PyroP_enz_TPP-bd_dom"/>
</dbReference>
<dbReference type="SUPFAM" id="SSF52518">
    <property type="entry name" value="Thiamin diphosphate-binding fold (THDP-binding)"/>
    <property type="match status" value="2"/>
</dbReference>
<evidence type="ECO:0000256" key="2">
    <source>
        <dbReference type="ARBA" id="ARBA00022723"/>
    </source>
</evidence>
<keyword evidence="3 6" id="KW-0460">Magnesium</keyword>
<proteinExistence type="inferred from homology"/>
<evidence type="ECO:0000313" key="11">
    <source>
        <dbReference type="Proteomes" id="UP000326994"/>
    </source>
</evidence>
<dbReference type="CDD" id="cd07037">
    <property type="entry name" value="TPP_PYR_MenD"/>
    <property type="match status" value="1"/>
</dbReference>
<keyword evidence="4 6" id="KW-0786">Thiamine pyrophosphate</keyword>
<name>A0A5J4G2V7_9FLAO</name>
<feature type="domain" description="Thiamine pyrophosphate enzyme TPP-binding" evidence="7">
    <location>
        <begin position="398"/>
        <end position="538"/>
    </location>
</feature>
<keyword evidence="2 6" id="KW-0479">Metal-binding</keyword>
<comment type="catalytic activity">
    <reaction evidence="6">
        <text>isochorismate + 2-oxoglutarate + H(+) = 5-enolpyruvoyl-6-hydroxy-2-succinyl-cyclohex-3-ene-1-carboxylate + CO2</text>
        <dbReference type="Rhea" id="RHEA:25593"/>
        <dbReference type="ChEBI" id="CHEBI:15378"/>
        <dbReference type="ChEBI" id="CHEBI:16526"/>
        <dbReference type="ChEBI" id="CHEBI:16810"/>
        <dbReference type="ChEBI" id="CHEBI:29780"/>
        <dbReference type="ChEBI" id="CHEBI:58818"/>
        <dbReference type="EC" id="2.2.1.9"/>
    </reaction>
</comment>
<dbReference type="PIRSF" id="PIRSF004983">
    <property type="entry name" value="MenD"/>
    <property type="match status" value="1"/>
</dbReference>
<comment type="cofactor">
    <cofactor evidence="6">
        <name>Mg(2+)</name>
        <dbReference type="ChEBI" id="CHEBI:18420"/>
    </cofactor>
    <cofactor evidence="6">
        <name>Mn(2+)</name>
        <dbReference type="ChEBI" id="CHEBI:29035"/>
    </cofactor>
</comment>
<dbReference type="PANTHER" id="PTHR42916:SF1">
    <property type="entry name" value="PROTEIN PHYLLO, CHLOROPLASTIC"/>
    <property type="match status" value="1"/>
</dbReference>
<feature type="domain" description="Thiamine pyrophosphate enzyme N-terminal TPP-binding" evidence="8">
    <location>
        <begin position="8"/>
        <end position="116"/>
    </location>
</feature>
<dbReference type="GO" id="GO:0009234">
    <property type="term" value="P:menaquinone biosynthetic process"/>
    <property type="evidence" value="ECO:0007669"/>
    <property type="project" value="UniProtKB-UniRule"/>
</dbReference>
<evidence type="ECO:0000256" key="1">
    <source>
        <dbReference type="ARBA" id="ARBA00022679"/>
    </source>
</evidence>
<dbReference type="Pfam" id="PF02776">
    <property type="entry name" value="TPP_enzyme_N"/>
    <property type="match status" value="1"/>
</dbReference>
<comment type="similarity">
    <text evidence="6">Belongs to the TPP enzyme family. MenD subfamily.</text>
</comment>
<dbReference type="EC" id="2.2.1.9" evidence="6"/>
<dbReference type="GO" id="GO:0070204">
    <property type="term" value="F:2-succinyl-5-enolpyruvyl-6-hydroxy-3-cyclohexene-1-carboxylic-acid synthase activity"/>
    <property type="evidence" value="ECO:0007669"/>
    <property type="project" value="UniProtKB-UniRule"/>
</dbReference>
<dbReference type="EMBL" id="BKCF01000004">
    <property type="protein sequence ID" value="GEQ86571.1"/>
    <property type="molecule type" value="Genomic_DNA"/>
</dbReference>
<keyword evidence="1 6" id="KW-0808">Transferase</keyword>
<keyword evidence="5 6" id="KW-0464">Manganese</keyword>
<dbReference type="InterPro" id="IPR004433">
    <property type="entry name" value="MenaQ_synth_MenD"/>
</dbReference>
<dbReference type="InterPro" id="IPR029061">
    <property type="entry name" value="THDP-binding"/>
</dbReference>
<evidence type="ECO:0000256" key="4">
    <source>
        <dbReference type="ARBA" id="ARBA00023052"/>
    </source>
</evidence>
<accession>A0A5J4G2V7</accession>
<comment type="cofactor">
    <cofactor evidence="6">
        <name>thiamine diphosphate</name>
        <dbReference type="ChEBI" id="CHEBI:58937"/>
    </cofactor>
    <text evidence="6">Binds 1 thiamine pyrophosphate per subunit.</text>
</comment>
<dbReference type="GO" id="GO:0030145">
    <property type="term" value="F:manganese ion binding"/>
    <property type="evidence" value="ECO:0007669"/>
    <property type="project" value="UniProtKB-UniRule"/>
</dbReference>
<evidence type="ECO:0000313" key="10">
    <source>
        <dbReference type="EMBL" id="GEQ86571.1"/>
    </source>
</evidence>
<evidence type="ECO:0000259" key="9">
    <source>
        <dbReference type="Pfam" id="PF16582"/>
    </source>
</evidence>
<dbReference type="GO" id="GO:0030976">
    <property type="term" value="F:thiamine pyrophosphate binding"/>
    <property type="evidence" value="ECO:0007669"/>
    <property type="project" value="UniProtKB-UniRule"/>
</dbReference>
<dbReference type="Proteomes" id="UP000326994">
    <property type="component" value="Unassembled WGS sequence"/>
</dbReference>
<dbReference type="AlphaFoldDB" id="A0A5J4G2V7"/>
<reference evidence="10 11" key="1">
    <citation type="submission" date="2019-08" db="EMBL/GenBank/DDBJ databases">
        <title>Ulvibacter marinistellae sp. nov., isolated from a starfish, Patiria pectinifera.</title>
        <authorList>
            <person name="Kawano K."/>
            <person name="Ushijima N."/>
            <person name="Kihara M."/>
            <person name="Itoh H."/>
        </authorList>
    </citation>
    <scope>NUCLEOTIDE SEQUENCE [LARGE SCALE GENOMIC DNA]</scope>
    <source>
        <strain evidence="10 11">KK4</strain>
    </source>
</reference>
<dbReference type="NCBIfam" id="TIGR00173">
    <property type="entry name" value="menD"/>
    <property type="match status" value="1"/>
</dbReference>
<dbReference type="Gene3D" id="3.40.50.970">
    <property type="match status" value="2"/>
</dbReference>
<dbReference type="GO" id="GO:0000287">
    <property type="term" value="F:magnesium ion binding"/>
    <property type="evidence" value="ECO:0007669"/>
    <property type="project" value="UniProtKB-UniRule"/>
</dbReference>
<dbReference type="CDD" id="cd02009">
    <property type="entry name" value="TPP_SHCHC_synthase"/>
    <property type="match status" value="1"/>
</dbReference>
<comment type="subunit">
    <text evidence="6">Homodimer.</text>
</comment>
<evidence type="ECO:0000256" key="5">
    <source>
        <dbReference type="ARBA" id="ARBA00023211"/>
    </source>
</evidence>
<comment type="pathway">
    <text evidence="6">Quinol/quinone metabolism; 1,4-dihydroxy-2-naphthoate biosynthesis; 1,4-dihydroxy-2-naphthoate from chorismate: step 2/7.</text>
</comment>
<evidence type="ECO:0000256" key="3">
    <source>
        <dbReference type="ARBA" id="ARBA00022842"/>
    </source>
</evidence>
<comment type="function">
    <text evidence="6">Catalyzes the thiamine diphosphate-dependent decarboxylation of 2-oxoglutarate and the subsequent addition of the resulting succinic semialdehyde-thiamine pyrophosphate anion to isochorismate to yield 2-succinyl-5-enolpyruvyl-6-hydroxy-3-cyclohexene-1-carboxylate (SEPHCHC).</text>
</comment>
<dbReference type="Pfam" id="PF02775">
    <property type="entry name" value="TPP_enzyme_C"/>
    <property type="match status" value="1"/>
</dbReference>
<organism evidence="10 11">
    <name type="scientific">Patiriisocius marinistellae</name>
    <dbReference type="NCBI Taxonomy" id="2494560"/>
    <lineage>
        <taxon>Bacteria</taxon>
        <taxon>Pseudomonadati</taxon>
        <taxon>Bacteroidota</taxon>
        <taxon>Flavobacteriia</taxon>
        <taxon>Flavobacteriales</taxon>
        <taxon>Flavobacteriaceae</taxon>
        <taxon>Patiriisocius</taxon>
    </lineage>
</organism>
<dbReference type="UniPathway" id="UPA00079"/>